<evidence type="ECO:0000313" key="2">
    <source>
        <dbReference type="EMBL" id="MBQ0829401.1"/>
    </source>
</evidence>
<dbReference type="Proteomes" id="UP000677875">
    <property type="component" value="Unassembled WGS sequence"/>
</dbReference>
<gene>
    <name evidence="2" type="ORF">J5Y05_23345</name>
</gene>
<name>A0A940XN95_9ACTN</name>
<keyword evidence="3" id="KW-1185">Reference proteome</keyword>
<organism evidence="2 3">
    <name type="scientific">Streptomyces tagetis</name>
    <dbReference type="NCBI Taxonomy" id="2820809"/>
    <lineage>
        <taxon>Bacteria</taxon>
        <taxon>Bacillati</taxon>
        <taxon>Actinomycetota</taxon>
        <taxon>Actinomycetes</taxon>
        <taxon>Kitasatosporales</taxon>
        <taxon>Streptomycetaceae</taxon>
        <taxon>Streptomyces</taxon>
    </lineage>
</organism>
<feature type="compositionally biased region" description="Polar residues" evidence="1">
    <location>
        <begin position="108"/>
        <end position="117"/>
    </location>
</feature>
<evidence type="ECO:0000256" key="1">
    <source>
        <dbReference type="SAM" id="MobiDB-lite"/>
    </source>
</evidence>
<sequence>MDSEAAVLAQSAGATLVTLMTTDAWDRTREGITRLWRRMQPHRADAVAAELDATRDDALAADEADDQETLGELRREWQGRLRRLITAHPGAAAELRALLDEIEPPTATGPTITQHATASGHARIYQAGRDQHTTER</sequence>
<evidence type="ECO:0000313" key="3">
    <source>
        <dbReference type="Proteomes" id="UP000677875"/>
    </source>
</evidence>
<feature type="region of interest" description="Disordered" evidence="1">
    <location>
        <begin position="104"/>
        <end position="136"/>
    </location>
</feature>
<protein>
    <submittedName>
        <fullName evidence="2">Uncharacterized protein</fullName>
    </submittedName>
</protein>
<proteinExistence type="predicted"/>
<dbReference type="EMBL" id="JAGPNL010000007">
    <property type="protein sequence ID" value="MBQ0829401.1"/>
    <property type="molecule type" value="Genomic_DNA"/>
</dbReference>
<dbReference type="AlphaFoldDB" id="A0A940XN95"/>
<dbReference type="RefSeq" id="WP_210875017.1">
    <property type="nucleotide sequence ID" value="NZ_JAGPNL010000007.1"/>
</dbReference>
<comment type="caution">
    <text evidence="2">The sequence shown here is derived from an EMBL/GenBank/DDBJ whole genome shotgun (WGS) entry which is preliminary data.</text>
</comment>
<accession>A0A940XN95</accession>
<reference evidence="2" key="1">
    <citation type="submission" date="2021-04" db="EMBL/GenBank/DDBJ databases">
        <title>Genome seq and assembly of Streptomyces sp. RG38.</title>
        <authorList>
            <person name="Chhetri G."/>
        </authorList>
    </citation>
    <scope>NUCLEOTIDE SEQUENCE</scope>
    <source>
        <strain evidence="2">RG38</strain>
    </source>
</reference>